<organism evidence="1 2">
    <name type="scientific">Halteria grandinella</name>
    <dbReference type="NCBI Taxonomy" id="5974"/>
    <lineage>
        <taxon>Eukaryota</taxon>
        <taxon>Sar</taxon>
        <taxon>Alveolata</taxon>
        <taxon>Ciliophora</taxon>
        <taxon>Intramacronucleata</taxon>
        <taxon>Spirotrichea</taxon>
        <taxon>Stichotrichia</taxon>
        <taxon>Sporadotrichida</taxon>
        <taxon>Halteriidae</taxon>
        <taxon>Halteria</taxon>
    </lineage>
</organism>
<reference evidence="1" key="1">
    <citation type="submission" date="2019-06" db="EMBL/GenBank/DDBJ databases">
        <authorList>
            <person name="Zheng W."/>
        </authorList>
    </citation>
    <scope>NUCLEOTIDE SEQUENCE</scope>
    <source>
        <strain evidence="1">QDHG01</strain>
    </source>
</reference>
<sequence length="88" mass="9763">MPVVTNVFKLLLNANLAQQVQFDTSSIQLLQSELLVKCSLLIQERLSSETILKIKQLIVGKAFQIQTEIEGAIQLNAVSFSIRGSFTI</sequence>
<evidence type="ECO:0000313" key="2">
    <source>
        <dbReference type="Proteomes" id="UP000785679"/>
    </source>
</evidence>
<dbReference type="AlphaFoldDB" id="A0A8J8T5G5"/>
<evidence type="ECO:0000313" key="1">
    <source>
        <dbReference type="EMBL" id="TNV82068.1"/>
    </source>
</evidence>
<proteinExistence type="predicted"/>
<name>A0A8J8T5G5_HALGN</name>
<comment type="caution">
    <text evidence="1">The sequence shown here is derived from an EMBL/GenBank/DDBJ whole genome shotgun (WGS) entry which is preliminary data.</text>
</comment>
<keyword evidence="2" id="KW-1185">Reference proteome</keyword>
<dbReference type="Proteomes" id="UP000785679">
    <property type="component" value="Unassembled WGS sequence"/>
</dbReference>
<accession>A0A8J8T5G5</accession>
<dbReference type="EMBL" id="RRYP01005402">
    <property type="protein sequence ID" value="TNV82068.1"/>
    <property type="molecule type" value="Genomic_DNA"/>
</dbReference>
<protein>
    <submittedName>
        <fullName evidence="1">Uncharacterized protein</fullName>
    </submittedName>
</protein>
<gene>
    <name evidence="1" type="ORF">FGO68_gene744</name>
</gene>